<dbReference type="SUPFAM" id="SSF53335">
    <property type="entry name" value="S-adenosyl-L-methionine-dependent methyltransferases"/>
    <property type="match status" value="1"/>
</dbReference>
<dbReference type="Pfam" id="PF13649">
    <property type="entry name" value="Methyltransf_25"/>
    <property type="match status" value="1"/>
</dbReference>
<evidence type="ECO:0000313" key="4">
    <source>
        <dbReference type="Proteomes" id="UP000019141"/>
    </source>
</evidence>
<keyword evidence="4" id="KW-1185">Reference proteome</keyword>
<feature type="domain" description="Methyltransferase" evidence="2">
    <location>
        <begin position="46"/>
        <end position="141"/>
    </location>
</feature>
<dbReference type="Gene3D" id="3.40.50.150">
    <property type="entry name" value="Vaccinia Virus protein VP39"/>
    <property type="match status" value="1"/>
</dbReference>
<reference evidence="3 4" key="1">
    <citation type="journal article" date="2014" name="Nature">
        <title>An environmental bacterial taxon with a large and distinct metabolic repertoire.</title>
        <authorList>
            <person name="Wilson M.C."/>
            <person name="Mori T."/>
            <person name="Ruckert C."/>
            <person name="Uria A.R."/>
            <person name="Helf M.J."/>
            <person name="Takada K."/>
            <person name="Gernert C."/>
            <person name="Steffens U.A."/>
            <person name="Heycke N."/>
            <person name="Schmitt S."/>
            <person name="Rinke C."/>
            <person name="Helfrich E.J."/>
            <person name="Brachmann A.O."/>
            <person name="Gurgui C."/>
            <person name="Wakimoto T."/>
            <person name="Kracht M."/>
            <person name="Crusemann M."/>
            <person name="Hentschel U."/>
            <person name="Abe I."/>
            <person name="Matsunaga S."/>
            <person name="Kalinowski J."/>
            <person name="Takeyama H."/>
            <person name="Piel J."/>
        </authorList>
    </citation>
    <scope>NUCLEOTIDE SEQUENCE [LARGE SCALE GENOMIC DNA]</scope>
    <source>
        <strain evidence="4">TSY1</strain>
    </source>
</reference>
<sequence length="255" mass="28550">MSDENQRLLDIFLHVQRGLPRQGPGSDDSTLKALSLCTGLPERPAILDIGCGPGMQTLALAQALADGHITAVDIHQEYLDELKERAKVAKVAEHIDIFAGDMKALPFLKQSFDLIWSEGAAYIMGFEKALVAWKQLLKPSGCIAVSELVWLQPDPPTEVAEFFAREYPAMTDVETIVATLRSSGYELLGHFTLPDTAWWASYYTPLEAKLPSLNERYASDEDAISIIEITECEIDMRRRFGSWYGYEFFVGRRAE</sequence>
<gene>
    <name evidence="3" type="ORF">ETSY1_35545</name>
</gene>
<comment type="caution">
    <text evidence="3">The sequence shown here is derived from an EMBL/GenBank/DDBJ whole genome shotgun (WGS) entry which is preliminary data.</text>
</comment>
<dbReference type="GO" id="GO:0016740">
    <property type="term" value="F:transferase activity"/>
    <property type="evidence" value="ECO:0007669"/>
    <property type="project" value="UniProtKB-KW"/>
</dbReference>
<dbReference type="HOGENOM" id="CLU_073559_0_0_7"/>
<protein>
    <recommendedName>
        <fullName evidence="2">Methyltransferase domain-containing protein</fullName>
    </recommendedName>
</protein>
<dbReference type="PANTHER" id="PTHR43861">
    <property type="entry name" value="TRANS-ACONITATE 2-METHYLTRANSFERASE-RELATED"/>
    <property type="match status" value="1"/>
</dbReference>
<accession>W4L9F0</accession>
<dbReference type="InterPro" id="IPR041698">
    <property type="entry name" value="Methyltransf_25"/>
</dbReference>
<dbReference type="InterPro" id="IPR029063">
    <property type="entry name" value="SAM-dependent_MTases_sf"/>
</dbReference>
<dbReference type="Proteomes" id="UP000019141">
    <property type="component" value="Unassembled WGS sequence"/>
</dbReference>
<dbReference type="EMBL" id="AZHW01001088">
    <property type="protein sequence ID" value="ETW94290.1"/>
    <property type="molecule type" value="Genomic_DNA"/>
</dbReference>
<proteinExistence type="predicted"/>
<dbReference type="AlphaFoldDB" id="W4L9F0"/>
<name>W4L9F0_ENTF1</name>
<evidence type="ECO:0000256" key="1">
    <source>
        <dbReference type="ARBA" id="ARBA00022679"/>
    </source>
</evidence>
<dbReference type="CDD" id="cd02440">
    <property type="entry name" value="AdoMet_MTases"/>
    <property type="match status" value="1"/>
</dbReference>
<organism evidence="3 4">
    <name type="scientific">Entotheonella factor</name>
    <dbReference type="NCBI Taxonomy" id="1429438"/>
    <lineage>
        <taxon>Bacteria</taxon>
        <taxon>Pseudomonadati</taxon>
        <taxon>Nitrospinota/Tectimicrobiota group</taxon>
        <taxon>Candidatus Tectimicrobiota</taxon>
        <taxon>Candidatus Entotheonellia</taxon>
        <taxon>Candidatus Entotheonellales</taxon>
        <taxon>Candidatus Entotheonellaceae</taxon>
        <taxon>Candidatus Entotheonella</taxon>
    </lineage>
</organism>
<evidence type="ECO:0000259" key="2">
    <source>
        <dbReference type="Pfam" id="PF13649"/>
    </source>
</evidence>
<evidence type="ECO:0000313" key="3">
    <source>
        <dbReference type="EMBL" id="ETW94290.1"/>
    </source>
</evidence>
<keyword evidence="1" id="KW-0808">Transferase</keyword>